<accession>A0AC35F9T8</accession>
<evidence type="ECO:0000313" key="1">
    <source>
        <dbReference type="Proteomes" id="UP000887580"/>
    </source>
</evidence>
<organism evidence="1 2">
    <name type="scientific">Panagrolaimus sp. PS1159</name>
    <dbReference type="NCBI Taxonomy" id="55785"/>
    <lineage>
        <taxon>Eukaryota</taxon>
        <taxon>Metazoa</taxon>
        <taxon>Ecdysozoa</taxon>
        <taxon>Nematoda</taxon>
        <taxon>Chromadorea</taxon>
        <taxon>Rhabditida</taxon>
        <taxon>Tylenchina</taxon>
        <taxon>Panagrolaimomorpha</taxon>
        <taxon>Panagrolaimoidea</taxon>
        <taxon>Panagrolaimidae</taxon>
        <taxon>Panagrolaimus</taxon>
    </lineage>
</organism>
<reference evidence="2" key="1">
    <citation type="submission" date="2022-11" db="UniProtKB">
        <authorList>
            <consortium name="WormBaseParasite"/>
        </authorList>
    </citation>
    <scope>IDENTIFICATION</scope>
</reference>
<evidence type="ECO:0000313" key="2">
    <source>
        <dbReference type="WBParaSite" id="PS1159_v2.g15220.t1"/>
    </source>
</evidence>
<sequence>MSNSISIEFDNQTGHFIPGTIATGNVIIFLTSPKKSRNIILYASGIAKTSFITETSNRCSLEKSLFNYKLTLWKALKNDEDLIPSGKHCFRFSFEIPSNCLPNFEGKHGHIRYLIKAEMHISLQFNLVNERTFYVLSILKDSIKYETVKRNFLTNGINIEVILPKNDYACNENVEILININNQSKSSIESIETGIKTRVCYKGIKKQKEQNYQLMDFENSYSLQFLSKLYIPSGYNDSYKRNMQLERLYPTINDDTIDVKHFVYVKLVIKKIFSSTVTEIVPLTIYSTALSQPSIIPTAPFDEYERDETTPSISIHFASSTSSFHIPNNNFLNFGIAPPAYDQINDHRRLSCPNFTVRRQSSMNKEEKNDQKF</sequence>
<protein>
    <submittedName>
        <fullName evidence="2">Arrestin C-terminal-like domain-containing protein</fullName>
    </submittedName>
</protein>
<proteinExistence type="predicted"/>
<name>A0AC35F9T8_9BILA</name>
<dbReference type="WBParaSite" id="PS1159_v2.g15220.t1">
    <property type="protein sequence ID" value="PS1159_v2.g15220.t1"/>
    <property type="gene ID" value="PS1159_v2.g15220"/>
</dbReference>
<dbReference type="Proteomes" id="UP000887580">
    <property type="component" value="Unplaced"/>
</dbReference>